<accession>A0ABY7UEV5</accession>
<dbReference type="GO" id="GO:0008168">
    <property type="term" value="F:methyltransferase activity"/>
    <property type="evidence" value="ECO:0007669"/>
    <property type="project" value="UniProtKB-KW"/>
</dbReference>
<evidence type="ECO:0000256" key="1">
    <source>
        <dbReference type="ARBA" id="ARBA00011900"/>
    </source>
</evidence>
<gene>
    <name evidence="6" type="ORF">CIHUM_09100</name>
</gene>
<keyword evidence="7" id="KW-1185">Reference proteome</keyword>
<dbReference type="InterPro" id="IPR029063">
    <property type="entry name" value="SAM-dependent_MTases_sf"/>
</dbReference>
<evidence type="ECO:0000256" key="4">
    <source>
        <dbReference type="ARBA" id="ARBA00022691"/>
    </source>
</evidence>
<organism evidence="6 7">
    <name type="scientific">Corynebacterium ihumii</name>
    <dbReference type="NCBI Taxonomy" id="1232427"/>
    <lineage>
        <taxon>Bacteria</taxon>
        <taxon>Bacillati</taxon>
        <taxon>Actinomycetota</taxon>
        <taxon>Actinomycetes</taxon>
        <taxon>Mycobacteriales</taxon>
        <taxon>Corynebacteriaceae</taxon>
        <taxon>Corynebacterium</taxon>
    </lineage>
</organism>
<evidence type="ECO:0000256" key="2">
    <source>
        <dbReference type="ARBA" id="ARBA00022603"/>
    </source>
</evidence>
<name>A0ABY7UEV5_9CORY</name>
<dbReference type="Gene3D" id="3.40.50.150">
    <property type="entry name" value="Vaccinia Virus protein VP39"/>
    <property type="match status" value="1"/>
</dbReference>
<keyword evidence="4" id="KW-0949">S-adenosyl-L-methionine</keyword>
<evidence type="ECO:0000313" key="6">
    <source>
        <dbReference type="EMBL" id="WCZ35215.1"/>
    </source>
</evidence>
<keyword evidence="3" id="KW-0808">Transferase</keyword>
<dbReference type="InterPro" id="IPR012327">
    <property type="entry name" value="MeTrfase_D12"/>
</dbReference>
<dbReference type="PRINTS" id="PR00505">
    <property type="entry name" value="D12N6MTFRASE"/>
</dbReference>
<dbReference type="RefSeq" id="WP_074432066.1">
    <property type="nucleotide sequence ID" value="NZ_CP063190.1"/>
</dbReference>
<keyword evidence="2 6" id="KW-0489">Methyltransferase</keyword>
<dbReference type="EMBL" id="CP063190">
    <property type="protein sequence ID" value="WCZ35215.1"/>
    <property type="molecule type" value="Genomic_DNA"/>
</dbReference>
<reference evidence="6 7" key="1">
    <citation type="submission" date="2020-10" db="EMBL/GenBank/DDBJ databases">
        <title>Complete genome sequence of Corynebacterium ihumii DSM 45751.</title>
        <authorList>
            <person name="Ruckert C."/>
            <person name="Albersmeier A."/>
            <person name="Busche T."/>
            <person name="Jaenicke S."/>
            <person name="Winkler A."/>
            <person name="Friethjonsson O.H."/>
            <person name="Hreggviethsson G.O."/>
            <person name="Lambert C."/>
            <person name="Badcock D."/>
            <person name="Bernaerts K."/>
            <person name="Anne J."/>
            <person name="Economou A."/>
            <person name="Kalinowski J."/>
        </authorList>
    </citation>
    <scope>NUCLEOTIDE SEQUENCE [LARGE SCALE GENOMIC DNA]</scope>
    <source>
        <strain evidence="6 7">DSM 45751</strain>
    </source>
</reference>
<evidence type="ECO:0000313" key="7">
    <source>
        <dbReference type="Proteomes" id="UP001220577"/>
    </source>
</evidence>
<dbReference type="SUPFAM" id="SSF53335">
    <property type="entry name" value="S-adenosyl-L-methionine-dependent methyltransferases"/>
    <property type="match status" value="1"/>
</dbReference>
<protein>
    <recommendedName>
        <fullName evidence="1">site-specific DNA-methyltransferase (adenine-specific)</fullName>
        <ecNumber evidence="1">2.1.1.72</ecNumber>
    </recommendedName>
</protein>
<evidence type="ECO:0000256" key="5">
    <source>
        <dbReference type="ARBA" id="ARBA00047942"/>
    </source>
</evidence>
<dbReference type="Proteomes" id="UP001220577">
    <property type="component" value="Chromosome"/>
</dbReference>
<sequence>MPVLRVPCTYQGGKQRIASQIADDLLRAQTDKDGRFYDLCCGSGAVTLELVNRGISPEQITMLDLSSWGAFWSAIGAGTFRLEVFDRYLMNFPQDKALVRAHAIELANTCSADDEPELYPILQACAFGGKQIWWDGHRWRNAFFRRYWQPTPTSKRRSPANTMQPQPEELLRRVHLLVDRMAGVEGLRMEITDFLERSIPANAVIYVDPPYDGTTDYGFRFDIQHFVEVLRQRTDSKIFVSEAKPLGPDSKEIILGGANGGISGNRVKKHREWLTAF</sequence>
<dbReference type="PROSITE" id="PS00092">
    <property type="entry name" value="N6_MTASE"/>
    <property type="match status" value="1"/>
</dbReference>
<dbReference type="EC" id="2.1.1.72" evidence="1"/>
<dbReference type="InterPro" id="IPR002052">
    <property type="entry name" value="DNA_methylase_N6_adenine_CS"/>
</dbReference>
<evidence type="ECO:0000256" key="3">
    <source>
        <dbReference type="ARBA" id="ARBA00022679"/>
    </source>
</evidence>
<dbReference type="GO" id="GO:0032259">
    <property type="term" value="P:methylation"/>
    <property type="evidence" value="ECO:0007669"/>
    <property type="project" value="UniProtKB-KW"/>
</dbReference>
<comment type="catalytic activity">
    <reaction evidence="5">
        <text>a 2'-deoxyadenosine in DNA + S-adenosyl-L-methionine = an N(6)-methyl-2'-deoxyadenosine in DNA + S-adenosyl-L-homocysteine + H(+)</text>
        <dbReference type="Rhea" id="RHEA:15197"/>
        <dbReference type="Rhea" id="RHEA-COMP:12418"/>
        <dbReference type="Rhea" id="RHEA-COMP:12419"/>
        <dbReference type="ChEBI" id="CHEBI:15378"/>
        <dbReference type="ChEBI" id="CHEBI:57856"/>
        <dbReference type="ChEBI" id="CHEBI:59789"/>
        <dbReference type="ChEBI" id="CHEBI:90615"/>
        <dbReference type="ChEBI" id="CHEBI:90616"/>
        <dbReference type="EC" id="2.1.1.72"/>
    </reaction>
</comment>
<proteinExistence type="predicted"/>